<dbReference type="EMBL" id="GGEC01010920">
    <property type="protein sequence ID" value="MBW91403.1"/>
    <property type="molecule type" value="Transcribed_RNA"/>
</dbReference>
<feature type="region of interest" description="Disordered" evidence="1">
    <location>
        <begin position="9"/>
        <end position="29"/>
    </location>
</feature>
<name>A0A2P2JD53_RHIMU</name>
<dbReference type="EMBL" id="GGEC01010919">
    <property type="protein sequence ID" value="MBW91402.1"/>
    <property type="molecule type" value="Transcribed_RNA"/>
</dbReference>
<evidence type="ECO:0000256" key="1">
    <source>
        <dbReference type="SAM" id="MobiDB-lite"/>
    </source>
</evidence>
<sequence>MLLVRIAGKTRNQNGTSCSEVDGDERNPHNSLASVTSHTALYQQLAPDTQHLCKFHEILQYFIPAVWIICQVVREERILLFLREYLSSLDNWRVQFMEKTSL</sequence>
<dbReference type="EMBL" id="GGEC01010922">
    <property type="protein sequence ID" value="MBW91405.1"/>
    <property type="molecule type" value="Transcribed_RNA"/>
</dbReference>
<reference evidence="2" key="1">
    <citation type="submission" date="2018-02" db="EMBL/GenBank/DDBJ databases">
        <title>Rhizophora mucronata_Transcriptome.</title>
        <authorList>
            <person name="Meera S.P."/>
            <person name="Sreeshan A."/>
            <person name="Augustine A."/>
        </authorList>
    </citation>
    <scope>NUCLEOTIDE SEQUENCE</scope>
    <source>
        <tissue evidence="2">Leaf</tissue>
    </source>
</reference>
<proteinExistence type="predicted"/>
<organism evidence="2">
    <name type="scientific">Rhizophora mucronata</name>
    <name type="common">Asiatic mangrove</name>
    <dbReference type="NCBI Taxonomy" id="61149"/>
    <lineage>
        <taxon>Eukaryota</taxon>
        <taxon>Viridiplantae</taxon>
        <taxon>Streptophyta</taxon>
        <taxon>Embryophyta</taxon>
        <taxon>Tracheophyta</taxon>
        <taxon>Spermatophyta</taxon>
        <taxon>Magnoliopsida</taxon>
        <taxon>eudicotyledons</taxon>
        <taxon>Gunneridae</taxon>
        <taxon>Pentapetalae</taxon>
        <taxon>rosids</taxon>
        <taxon>fabids</taxon>
        <taxon>Malpighiales</taxon>
        <taxon>Rhizophoraceae</taxon>
        <taxon>Rhizophora</taxon>
    </lineage>
</organism>
<evidence type="ECO:0000313" key="2">
    <source>
        <dbReference type="EMBL" id="MBW91405.1"/>
    </source>
</evidence>
<feature type="compositionally biased region" description="Polar residues" evidence="1">
    <location>
        <begin position="10"/>
        <end position="19"/>
    </location>
</feature>
<protein>
    <submittedName>
        <fullName evidence="2">Uncharacterized protein</fullName>
    </submittedName>
</protein>
<dbReference type="AlphaFoldDB" id="A0A2P2JD53"/>
<accession>A0A2P2JD53</accession>